<gene>
    <name evidence="1" type="ORF">DVH24_033263</name>
</gene>
<accession>A0A498JC49</accession>
<comment type="caution">
    <text evidence="1">The sequence shown here is derived from an EMBL/GenBank/DDBJ whole genome shotgun (WGS) entry which is preliminary data.</text>
</comment>
<organism evidence="1 2">
    <name type="scientific">Malus domestica</name>
    <name type="common">Apple</name>
    <name type="synonym">Pyrus malus</name>
    <dbReference type="NCBI Taxonomy" id="3750"/>
    <lineage>
        <taxon>Eukaryota</taxon>
        <taxon>Viridiplantae</taxon>
        <taxon>Streptophyta</taxon>
        <taxon>Embryophyta</taxon>
        <taxon>Tracheophyta</taxon>
        <taxon>Spermatophyta</taxon>
        <taxon>Magnoliopsida</taxon>
        <taxon>eudicotyledons</taxon>
        <taxon>Gunneridae</taxon>
        <taxon>Pentapetalae</taxon>
        <taxon>rosids</taxon>
        <taxon>fabids</taxon>
        <taxon>Rosales</taxon>
        <taxon>Rosaceae</taxon>
        <taxon>Amygdaloideae</taxon>
        <taxon>Maleae</taxon>
        <taxon>Malus</taxon>
    </lineage>
</organism>
<dbReference type="AlphaFoldDB" id="A0A498JC49"/>
<reference evidence="1 2" key="1">
    <citation type="submission" date="2018-10" db="EMBL/GenBank/DDBJ databases">
        <title>A high-quality apple genome assembly.</title>
        <authorList>
            <person name="Hu J."/>
        </authorList>
    </citation>
    <scope>NUCLEOTIDE SEQUENCE [LARGE SCALE GENOMIC DNA]</scope>
    <source>
        <strain evidence="2">cv. HFTH1</strain>
        <tissue evidence="1">Young leaf</tissue>
    </source>
</reference>
<dbReference type="EMBL" id="RDQH01000334">
    <property type="protein sequence ID" value="RXH92367.1"/>
    <property type="molecule type" value="Genomic_DNA"/>
</dbReference>
<evidence type="ECO:0000313" key="2">
    <source>
        <dbReference type="Proteomes" id="UP000290289"/>
    </source>
</evidence>
<name>A0A498JC49_MALDO</name>
<evidence type="ECO:0000313" key="1">
    <source>
        <dbReference type="EMBL" id="RXH92367.1"/>
    </source>
</evidence>
<proteinExistence type="predicted"/>
<dbReference type="Proteomes" id="UP000290289">
    <property type="component" value="Chromosome 8"/>
</dbReference>
<protein>
    <submittedName>
        <fullName evidence="1">Uncharacterized protein</fullName>
    </submittedName>
</protein>
<keyword evidence="2" id="KW-1185">Reference proteome</keyword>
<sequence length="252" mass="29154">MMSSDGNKKEEKGEEVIILCSSRTSRFRRLDETKIHPKFIRETTVSPVLSTSNVRRNSSSSPVPSVRRIKRCPISDKAISANDQRTRPRYYRIPENQSLSMLELHRYGTALLHGFALIPVFFQADVPILCEDCNGIGWLLCDFCKGQKMNVKSETNRIYGRCPSCRTVSFELLLTIESPITSCFRGLIFMDIKCSWENGGRERIKFCIYQRLCTYSMHFCNWNHLFVVPHDRKSLLKNGSVFVFRIENNDFS</sequence>